<protein>
    <submittedName>
        <fullName evidence="1">Histone acetyltransferase</fullName>
    </submittedName>
</protein>
<proteinExistence type="predicted"/>
<dbReference type="GO" id="GO:0016740">
    <property type="term" value="F:transferase activity"/>
    <property type="evidence" value="ECO:0007669"/>
    <property type="project" value="UniProtKB-KW"/>
</dbReference>
<organism evidence="1 2">
    <name type="scientific">Xenorhabdus eapokensis</name>
    <dbReference type="NCBI Taxonomy" id="1873482"/>
    <lineage>
        <taxon>Bacteria</taxon>
        <taxon>Pseudomonadati</taxon>
        <taxon>Pseudomonadota</taxon>
        <taxon>Gammaproteobacteria</taxon>
        <taxon>Enterobacterales</taxon>
        <taxon>Morganellaceae</taxon>
        <taxon>Xenorhabdus</taxon>
    </lineage>
</organism>
<evidence type="ECO:0000313" key="2">
    <source>
        <dbReference type="Proteomes" id="UP000186268"/>
    </source>
</evidence>
<dbReference type="EMBL" id="MKGQ01000025">
    <property type="protein sequence ID" value="OKP01231.1"/>
    <property type="molecule type" value="Genomic_DNA"/>
</dbReference>
<sequence>MEQNITWERGEYWVTTDKSKIDIHFVHSELTQLFWARGVGFDKVKTAIGK</sequence>
<evidence type="ECO:0000313" key="1">
    <source>
        <dbReference type="EMBL" id="OKP01231.1"/>
    </source>
</evidence>
<keyword evidence="2" id="KW-1185">Reference proteome</keyword>
<accession>A0A1Q5TLZ5</accession>
<dbReference type="STRING" id="1873482.Xedl_02965"/>
<comment type="caution">
    <text evidence="1">The sequence shown here is derived from an EMBL/GenBank/DDBJ whole genome shotgun (WGS) entry which is preliminary data.</text>
</comment>
<keyword evidence="1" id="KW-0808">Transferase</keyword>
<gene>
    <name evidence="1" type="ORF">Xedl_02965</name>
</gene>
<reference evidence="1 2" key="1">
    <citation type="submission" date="2016-09" db="EMBL/GenBank/DDBJ databases">
        <title>Xenorhabdus thuongxuanensis sp. nov. and Xenorhabdus eapokensis sp. nov., isolated from Steinernema species.</title>
        <authorList>
            <person name="Kaempfer P."/>
            <person name="Tobias N.J."/>
            <person name="Phan Ke L."/>
            <person name="Bode H.B."/>
            <person name="Glaeser S.P."/>
        </authorList>
    </citation>
    <scope>NUCLEOTIDE SEQUENCE [LARGE SCALE GENOMIC DNA]</scope>
    <source>
        <strain evidence="1 2">DL20</strain>
    </source>
</reference>
<dbReference type="AlphaFoldDB" id="A0A1Q5TLZ5"/>
<dbReference type="Proteomes" id="UP000186268">
    <property type="component" value="Unassembled WGS sequence"/>
</dbReference>
<name>A0A1Q5TLZ5_9GAMM</name>